<dbReference type="PROSITE" id="PS50110">
    <property type="entry name" value="RESPONSE_REGULATORY"/>
    <property type="match status" value="1"/>
</dbReference>
<dbReference type="InterPro" id="IPR011006">
    <property type="entry name" value="CheY-like_superfamily"/>
</dbReference>
<dbReference type="EMBL" id="AP024233">
    <property type="protein sequence ID" value="BCO10022.1"/>
    <property type="molecule type" value="Genomic_DNA"/>
</dbReference>
<evidence type="ECO:0000313" key="6">
    <source>
        <dbReference type="Proteomes" id="UP001063350"/>
    </source>
</evidence>
<sequence length="120" mass="13698">MKKKILIVEDNEQNMYLATFLLERSGYETIQAWNGLEGLEKAQTDKPDLILMDIQLPEMDGYEATRRIKSMADINQIPIVAVTSYAMPGDREKAQALGCAGYIEKPFDPEIFVSEIEKYF</sequence>
<dbReference type="SUPFAM" id="SSF52172">
    <property type="entry name" value="CheY-like"/>
    <property type="match status" value="1"/>
</dbReference>
<proteinExistence type="predicted"/>
<keyword evidence="6" id="KW-1185">Reference proteome</keyword>
<evidence type="ECO:0000256" key="3">
    <source>
        <dbReference type="PROSITE-ProRule" id="PRU00169"/>
    </source>
</evidence>
<dbReference type="PANTHER" id="PTHR45339">
    <property type="entry name" value="HYBRID SIGNAL TRANSDUCTION HISTIDINE KINASE J"/>
    <property type="match status" value="1"/>
</dbReference>
<keyword evidence="1 3" id="KW-0597">Phosphoprotein</keyword>
<gene>
    <name evidence="5" type="ORF">GF1_23980</name>
</gene>
<accession>A0A915U3N2</accession>
<dbReference type="GO" id="GO:0000160">
    <property type="term" value="P:phosphorelay signal transduction system"/>
    <property type="evidence" value="ECO:0007669"/>
    <property type="project" value="UniProtKB-KW"/>
</dbReference>
<evidence type="ECO:0000256" key="1">
    <source>
        <dbReference type="ARBA" id="ARBA00022553"/>
    </source>
</evidence>
<reference evidence="5" key="1">
    <citation type="submission" date="2020-12" db="EMBL/GenBank/DDBJ databases">
        <title>Desulfobium dissulfuricans gen. nov., sp. nov., a novel mesophilic, sulfate-reducing bacterium isolated from a deep-sea hydrothermal vent.</title>
        <authorList>
            <person name="Hashimoto Y."/>
            <person name="Tame A."/>
            <person name="Sawayama S."/>
            <person name="Miyazaki J."/>
            <person name="Takai K."/>
            <person name="Nakagawa S."/>
        </authorList>
    </citation>
    <scope>NUCLEOTIDE SEQUENCE</scope>
    <source>
        <strain evidence="5">GF1</strain>
    </source>
</reference>
<dbReference type="KEGG" id="ddu:GF1_23980"/>
<dbReference type="SMART" id="SM00448">
    <property type="entry name" value="REC"/>
    <property type="match status" value="1"/>
</dbReference>
<evidence type="ECO:0000259" key="4">
    <source>
        <dbReference type="PROSITE" id="PS50110"/>
    </source>
</evidence>
<evidence type="ECO:0000313" key="5">
    <source>
        <dbReference type="EMBL" id="BCO10022.1"/>
    </source>
</evidence>
<name>A0A915U3N2_9BACT</name>
<protein>
    <submittedName>
        <fullName evidence="5">Response regulator</fullName>
    </submittedName>
</protein>
<dbReference type="InterPro" id="IPR001789">
    <property type="entry name" value="Sig_transdc_resp-reg_receiver"/>
</dbReference>
<evidence type="ECO:0000256" key="2">
    <source>
        <dbReference type="ARBA" id="ARBA00023012"/>
    </source>
</evidence>
<dbReference type="Gene3D" id="3.40.50.2300">
    <property type="match status" value="1"/>
</dbReference>
<organism evidence="5 6">
    <name type="scientific">Desulfolithobacter dissulfuricans</name>
    <dbReference type="NCBI Taxonomy" id="2795293"/>
    <lineage>
        <taxon>Bacteria</taxon>
        <taxon>Pseudomonadati</taxon>
        <taxon>Thermodesulfobacteriota</taxon>
        <taxon>Desulfobulbia</taxon>
        <taxon>Desulfobulbales</taxon>
        <taxon>Desulfobulbaceae</taxon>
        <taxon>Desulfolithobacter</taxon>
    </lineage>
</organism>
<dbReference type="AlphaFoldDB" id="A0A915U3N2"/>
<dbReference type="PANTHER" id="PTHR45339:SF1">
    <property type="entry name" value="HYBRID SIGNAL TRANSDUCTION HISTIDINE KINASE J"/>
    <property type="match status" value="1"/>
</dbReference>
<dbReference type="Pfam" id="PF00072">
    <property type="entry name" value="Response_reg"/>
    <property type="match status" value="1"/>
</dbReference>
<dbReference type="RefSeq" id="WP_267926762.1">
    <property type="nucleotide sequence ID" value="NZ_AP024233.1"/>
</dbReference>
<keyword evidence="2" id="KW-0902">Two-component regulatory system</keyword>
<feature type="domain" description="Response regulatory" evidence="4">
    <location>
        <begin position="4"/>
        <end position="120"/>
    </location>
</feature>
<feature type="modified residue" description="4-aspartylphosphate" evidence="3">
    <location>
        <position position="53"/>
    </location>
</feature>
<dbReference type="Proteomes" id="UP001063350">
    <property type="component" value="Chromosome"/>
</dbReference>